<feature type="region of interest" description="Disordered" evidence="1">
    <location>
        <begin position="350"/>
        <end position="375"/>
    </location>
</feature>
<protein>
    <submittedName>
        <fullName evidence="2">Uncharacterized protein</fullName>
    </submittedName>
</protein>
<feature type="compositionally biased region" description="Polar residues" evidence="1">
    <location>
        <begin position="562"/>
        <end position="571"/>
    </location>
</feature>
<dbReference type="GO" id="GO:0042393">
    <property type="term" value="F:histone binding"/>
    <property type="evidence" value="ECO:0007669"/>
    <property type="project" value="InterPro"/>
</dbReference>
<dbReference type="Proteomes" id="UP001244011">
    <property type="component" value="Unassembled WGS sequence"/>
</dbReference>
<feature type="compositionally biased region" description="Polar residues" evidence="1">
    <location>
        <begin position="448"/>
        <end position="468"/>
    </location>
</feature>
<accession>A0AAJ0C0D5</accession>
<feature type="compositionally biased region" description="Basic and acidic residues" evidence="1">
    <location>
        <begin position="23"/>
        <end position="37"/>
    </location>
</feature>
<name>A0AAJ0C0D5_9PEZI</name>
<dbReference type="InterPro" id="IPR009072">
    <property type="entry name" value="Histone-fold"/>
</dbReference>
<feature type="compositionally biased region" description="Polar residues" evidence="1">
    <location>
        <begin position="598"/>
        <end position="614"/>
    </location>
</feature>
<feature type="region of interest" description="Disordered" evidence="1">
    <location>
        <begin position="407"/>
        <end position="468"/>
    </location>
</feature>
<feature type="region of interest" description="Disordered" evidence="1">
    <location>
        <begin position="547"/>
        <end position="650"/>
    </location>
</feature>
<feature type="region of interest" description="Disordered" evidence="1">
    <location>
        <begin position="222"/>
        <end position="314"/>
    </location>
</feature>
<dbReference type="InterPro" id="IPR018465">
    <property type="entry name" value="Scm3/HJURP"/>
</dbReference>
<evidence type="ECO:0000313" key="2">
    <source>
        <dbReference type="EMBL" id="KAK1767177.1"/>
    </source>
</evidence>
<dbReference type="Gene3D" id="1.10.20.10">
    <property type="entry name" value="Histone, subunit A"/>
    <property type="match status" value="1"/>
</dbReference>
<dbReference type="GeneID" id="85311180"/>
<evidence type="ECO:0000313" key="3">
    <source>
        <dbReference type="Proteomes" id="UP001244011"/>
    </source>
</evidence>
<reference evidence="2" key="1">
    <citation type="submission" date="2023-06" db="EMBL/GenBank/DDBJ databases">
        <title>Genome-scale phylogeny and comparative genomics of the fungal order Sordariales.</title>
        <authorList>
            <consortium name="Lawrence Berkeley National Laboratory"/>
            <person name="Hensen N."/>
            <person name="Bonometti L."/>
            <person name="Westerberg I."/>
            <person name="Brannstrom I.O."/>
            <person name="Guillou S."/>
            <person name="Cros-Aarteil S."/>
            <person name="Calhoun S."/>
            <person name="Haridas S."/>
            <person name="Kuo A."/>
            <person name="Mondo S."/>
            <person name="Pangilinan J."/>
            <person name="Riley R."/>
            <person name="Labutti K."/>
            <person name="Andreopoulos B."/>
            <person name="Lipzen A."/>
            <person name="Chen C."/>
            <person name="Yanf M."/>
            <person name="Daum C."/>
            <person name="Ng V."/>
            <person name="Clum A."/>
            <person name="Steindorff A."/>
            <person name="Ohm R."/>
            <person name="Martin F."/>
            <person name="Silar P."/>
            <person name="Natvig D."/>
            <person name="Lalanne C."/>
            <person name="Gautier V."/>
            <person name="Ament-Velasquez S.L."/>
            <person name="Kruys A."/>
            <person name="Hutchinson M.I."/>
            <person name="Powell A.J."/>
            <person name="Barry K."/>
            <person name="Miller A.N."/>
            <person name="Grigoriev I.V."/>
            <person name="Debuchy R."/>
            <person name="Gladieux P."/>
            <person name="Thoren M.H."/>
            <person name="Johannesson H."/>
        </authorList>
    </citation>
    <scope>NUCLEOTIDE SEQUENCE</scope>
    <source>
        <strain evidence="2">8032-3</strain>
    </source>
</reference>
<keyword evidence="3" id="KW-1185">Reference proteome</keyword>
<feature type="region of interest" description="Disordered" evidence="1">
    <location>
        <begin position="1"/>
        <end position="37"/>
    </location>
</feature>
<gene>
    <name evidence="2" type="ORF">QBC33DRAFT_539455</name>
</gene>
<dbReference type="GO" id="GO:0005634">
    <property type="term" value="C:nucleus"/>
    <property type="evidence" value="ECO:0007669"/>
    <property type="project" value="InterPro"/>
</dbReference>
<organism evidence="2 3">
    <name type="scientific">Phialemonium atrogriseum</name>
    <dbReference type="NCBI Taxonomy" id="1093897"/>
    <lineage>
        <taxon>Eukaryota</taxon>
        <taxon>Fungi</taxon>
        <taxon>Dikarya</taxon>
        <taxon>Ascomycota</taxon>
        <taxon>Pezizomycotina</taxon>
        <taxon>Sordariomycetes</taxon>
        <taxon>Sordariomycetidae</taxon>
        <taxon>Cephalothecales</taxon>
        <taxon>Cephalothecaceae</taxon>
        <taxon>Phialemonium</taxon>
    </lineage>
</organism>
<dbReference type="AlphaFoldDB" id="A0AAJ0C0D5"/>
<dbReference type="PANTHER" id="PTHR15992:SF5">
    <property type="entry name" value="HOLLIDAY JUNCTION RECOGNITION PROTEIN"/>
    <property type="match status" value="1"/>
</dbReference>
<dbReference type="PANTHER" id="PTHR15992">
    <property type="entry name" value="HOLLIDAY JUNCTION RECOGNITION PROTEIN"/>
    <property type="match status" value="1"/>
</dbReference>
<dbReference type="EMBL" id="MU839009">
    <property type="protein sequence ID" value="KAK1767177.1"/>
    <property type="molecule type" value="Genomic_DNA"/>
</dbReference>
<dbReference type="GO" id="GO:0046982">
    <property type="term" value="F:protein heterodimerization activity"/>
    <property type="evidence" value="ECO:0007669"/>
    <property type="project" value="InterPro"/>
</dbReference>
<feature type="compositionally biased region" description="Basic and acidic residues" evidence="1">
    <location>
        <begin position="437"/>
        <end position="446"/>
    </location>
</feature>
<sequence>MEPPAKRSRFGPSPFDEEDNDDELFHEPEELNARRDPAVQLERSRAVAAYKLKSSWESIFEKYGKDFSGVGDEIDIRTGQVVVDNGHIRSLEDASDIRSEAGSVHEEERILHGRGGSNAVVPYNNRPAGMQSLLSGPPRLSSLMFPPRYEPSTPARLLNHNIESAWEVPDLPAQAFETAFQTGSTTSTVARRVTVKSLLSPREDEVDEDDILLGTSSSRLASTTANATTIQRTKEPQPSSAVPGIGSHKPISEPVSERRVEDAAGTQSQSPQRMKHKGVVRSPTSRDRGRRKAQVVILQDRQKSPPPPESATNDLEDEIILGPSVPIQQQTEPASGSGEKTQLVVATIRRRQRNRLNPRHAVPPSSELGNRPRREIKEPVHFVNICFPNERSPNGVRREDLSRALILRHSAPRDKRRRHVREDASRKTAQALPAPRPRRDDHDHGTAPDSTRAQDTAHPTRSSNLLETFSRNMVDPSYIFSDDDEPTAPSRRQIGRFTDLSNGRVSRTLQASLRTKNGQKKLMDSGSLPALGKSFYPVTKHLPSTELSERKILHGGRPVLNPTLSNTVQHPTTHDFPKDARPNLRKRKDPPSAASAEEQFSPSKESGTVATETKSPAKERSVAVRAKPPVTPDRVTHQTTPDTKPASSSRLSIVSLVSEGEEDELSLDHVSLPSSSRQLVLFNRSRPSPIAVASMRILAMRARRSRLDQQHTKSSPLLAKTRATPVAATRKLVASSPTTIDPDLVRTPGGSLRRCGEGGFRCERDFCFSCL</sequence>
<feature type="compositionally biased region" description="Polar residues" evidence="1">
    <location>
        <begin position="637"/>
        <end position="646"/>
    </location>
</feature>
<dbReference type="Pfam" id="PF10384">
    <property type="entry name" value="Scm3"/>
    <property type="match status" value="1"/>
</dbReference>
<feature type="compositionally biased region" description="Polar residues" evidence="1">
    <location>
        <begin position="222"/>
        <end position="240"/>
    </location>
</feature>
<dbReference type="RefSeq" id="XP_060283390.1">
    <property type="nucleotide sequence ID" value="XM_060427993.1"/>
</dbReference>
<feature type="compositionally biased region" description="Basic and acidic residues" evidence="1">
    <location>
        <begin position="572"/>
        <end position="582"/>
    </location>
</feature>
<proteinExistence type="predicted"/>
<evidence type="ECO:0000256" key="1">
    <source>
        <dbReference type="SAM" id="MobiDB-lite"/>
    </source>
</evidence>
<comment type="caution">
    <text evidence="2">The sequence shown here is derived from an EMBL/GenBank/DDBJ whole genome shotgun (WGS) entry which is preliminary data.</text>
</comment>